<dbReference type="InterPro" id="IPR016024">
    <property type="entry name" value="ARM-type_fold"/>
</dbReference>
<dbReference type="Proteomes" id="UP000324233">
    <property type="component" value="Chromosome"/>
</dbReference>
<dbReference type="InterPro" id="IPR011989">
    <property type="entry name" value="ARM-like"/>
</dbReference>
<organism evidence="1 2">
    <name type="scientific">Aquisphaera giovannonii</name>
    <dbReference type="NCBI Taxonomy" id="406548"/>
    <lineage>
        <taxon>Bacteria</taxon>
        <taxon>Pseudomonadati</taxon>
        <taxon>Planctomycetota</taxon>
        <taxon>Planctomycetia</taxon>
        <taxon>Isosphaerales</taxon>
        <taxon>Isosphaeraceae</taxon>
        <taxon>Aquisphaera</taxon>
    </lineage>
</organism>
<reference evidence="1 2" key="1">
    <citation type="submission" date="2019-08" db="EMBL/GenBank/DDBJ databases">
        <title>Deep-cultivation of Planctomycetes and their phenomic and genomic characterization uncovers novel biology.</title>
        <authorList>
            <person name="Wiegand S."/>
            <person name="Jogler M."/>
            <person name="Boedeker C."/>
            <person name="Pinto D."/>
            <person name="Vollmers J."/>
            <person name="Rivas-Marin E."/>
            <person name="Kohn T."/>
            <person name="Peeters S.H."/>
            <person name="Heuer A."/>
            <person name="Rast P."/>
            <person name="Oberbeckmann S."/>
            <person name="Bunk B."/>
            <person name="Jeske O."/>
            <person name="Meyerdierks A."/>
            <person name="Storesund J.E."/>
            <person name="Kallscheuer N."/>
            <person name="Luecker S."/>
            <person name="Lage O.M."/>
            <person name="Pohl T."/>
            <person name="Merkel B.J."/>
            <person name="Hornburger P."/>
            <person name="Mueller R.-W."/>
            <person name="Bruemmer F."/>
            <person name="Labrenz M."/>
            <person name="Spormann A.M."/>
            <person name="Op den Camp H."/>
            <person name="Overmann J."/>
            <person name="Amann R."/>
            <person name="Jetten M.S.M."/>
            <person name="Mascher T."/>
            <person name="Medema M.H."/>
            <person name="Devos D.P."/>
            <person name="Kaster A.-K."/>
            <person name="Ovreas L."/>
            <person name="Rohde M."/>
            <person name="Galperin M.Y."/>
            <person name="Jogler C."/>
        </authorList>
    </citation>
    <scope>NUCLEOTIDE SEQUENCE [LARGE SCALE GENOMIC DNA]</scope>
    <source>
        <strain evidence="1 2">OJF2</strain>
    </source>
</reference>
<dbReference type="Gene3D" id="1.25.10.10">
    <property type="entry name" value="Leucine-rich Repeat Variant"/>
    <property type="match status" value="1"/>
</dbReference>
<evidence type="ECO:0000313" key="2">
    <source>
        <dbReference type="Proteomes" id="UP000324233"/>
    </source>
</evidence>
<dbReference type="EMBL" id="CP042997">
    <property type="protein sequence ID" value="QEH36066.1"/>
    <property type="molecule type" value="Genomic_DNA"/>
</dbReference>
<dbReference type="KEGG" id="agv:OJF2_46240"/>
<dbReference type="AlphaFoldDB" id="A0A5B9W5W6"/>
<dbReference type="OrthoDB" id="83685at2"/>
<gene>
    <name evidence="1" type="ORF">OJF2_46240</name>
</gene>
<evidence type="ECO:0008006" key="3">
    <source>
        <dbReference type="Google" id="ProtNLM"/>
    </source>
</evidence>
<keyword evidence="2" id="KW-1185">Reference proteome</keyword>
<dbReference type="RefSeq" id="WP_148595788.1">
    <property type="nucleotide sequence ID" value="NZ_CP042997.1"/>
</dbReference>
<dbReference type="Pfam" id="PF13646">
    <property type="entry name" value="HEAT_2"/>
    <property type="match status" value="1"/>
</dbReference>
<proteinExistence type="predicted"/>
<accession>A0A5B9W5W6</accession>
<sequence>MSIPVLVQAYDEVRRLAIAGSMVAPGDFRLKKLLPPLEQAGKKAPVFAKLAEAVARLVESKEQSSAAALLDLATMINSILYTQGETGMEGELTPLAAADAGRFETRASARMLKPLLEALASKGSGRFEVIRDAFERGAFRDLRLIAPALAAIDDGYAEIADLIADKILPLYGRAIFPGLEAGFDPKGRGGHVRRLVLMHRIDPHAARPHVLRAFEEGSQEVRVAAIGCLGDSPDDLPFLMQNAKSRSRDVQAATLKALARSGADEAARTLCEAIRTGALEQAVEPVRESRHPIVAGFLIDEAEAQFRALLEGKEKDAKKLGKQNERMDLLLRCLRGRDDARTEALLLGMFGERERLDGIKGTPGGKDVIERLQAVMAEGPPRVQSALIEAHATLSPQGLGHALAAADASRPAAEVFDLFSPYLTARVDEKKKDRDPAWRKRETVVAHFLLPYRSRRPAGYQAPDATKIDPRWLDLAVELGRADLIEAIAVPGHAGAREFLTRRFREKFGRRGKEFEMAEVLDAMIRAGHPDATDLVIELIRTFSTKKSPYGYTGVGYWLGDLIRELPRAEAYPKLEAILPTLPEAMIDDLLGYVTDLKRPEATPAESAATT</sequence>
<name>A0A5B9W5W6_9BACT</name>
<protein>
    <recommendedName>
        <fullName evidence="3">HEAT repeat protein</fullName>
    </recommendedName>
</protein>
<evidence type="ECO:0000313" key="1">
    <source>
        <dbReference type="EMBL" id="QEH36066.1"/>
    </source>
</evidence>
<dbReference type="SUPFAM" id="SSF48371">
    <property type="entry name" value="ARM repeat"/>
    <property type="match status" value="1"/>
</dbReference>